<evidence type="ECO:0000313" key="2">
    <source>
        <dbReference type="Proteomes" id="UP000195963"/>
    </source>
</evidence>
<name>A0A1Y6MH82_9GAMM</name>
<organism evidence="1 2">
    <name type="scientific">Photobacterium malacitanum</name>
    <dbReference type="NCBI Taxonomy" id="2204294"/>
    <lineage>
        <taxon>Bacteria</taxon>
        <taxon>Pseudomonadati</taxon>
        <taxon>Pseudomonadota</taxon>
        <taxon>Gammaproteobacteria</taxon>
        <taxon>Vibrionales</taxon>
        <taxon>Vibrionaceae</taxon>
        <taxon>Photobacterium</taxon>
    </lineage>
</organism>
<dbReference type="EMBL" id="FYAK01000003">
    <property type="protein sequence ID" value="SMY35893.1"/>
    <property type="molecule type" value="Genomic_DNA"/>
</dbReference>
<evidence type="ECO:0000313" key="1">
    <source>
        <dbReference type="EMBL" id="SMY35893.1"/>
    </source>
</evidence>
<dbReference type="Proteomes" id="UP000195963">
    <property type="component" value="Unassembled WGS sequence"/>
</dbReference>
<keyword evidence="2" id="KW-1185">Reference proteome</keyword>
<gene>
    <name evidence="1" type="ORF">PMAL9190_02267</name>
</gene>
<accession>A0A1Y6MH82</accession>
<sequence length="77" mass="8095">MSSAEKDVSDLASPLKEILLSSSIVSIPAGVNIEQLGQGKLTTCSMPSFIKINLASRLVTMTSLLCNVWVSTKGIGI</sequence>
<dbReference type="AlphaFoldDB" id="A0A1Y6MH82"/>
<reference evidence="2" key="1">
    <citation type="submission" date="2017-06" db="EMBL/GenBank/DDBJ databases">
        <authorList>
            <person name="Rodrigo-Torres L."/>
            <person name="Arahal R.D."/>
            <person name="Lucena T."/>
        </authorList>
    </citation>
    <scope>NUCLEOTIDE SEQUENCE [LARGE SCALE GENOMIC DNA]</scope>
    <source>
        <strain evidence="2">CECT 9190</strain>
    </source>
</reference>
<proteinExistence type="predicted"/>
<protein>
    <submittedName>
        <fullName evidence="1">Uncharacterized protein</fullName>
    </submittedName>
</protein>